<dbReference type="AlphaFoldDB" id="A0A853ZUG1"/>
<evidence type="ECO:0000256" key="4">
    <source>
        <dbReference type="ARBA" id="ARBA00012149"/>
    </source>
</evidence>
<evidence type="ECO:0000256" key="1">
    <source>
        <dbReference type="ARBA" id="ARBA00002096"/>
    </source>
</evidence>
<comment type="catalytic activity">
    <reaction evidence="11">
        <text>methanethiol + S-adenosyl-L-methionine = dimethyl sulfide + S-adenosyl-L-homocysteine + H(+)</text>
        <dbReference type="Rhea" id="RHEA:50428"/>
        <dbReference type="ChEBI" id="CHEBI:15378"/>
        <dbReference type="ChEBI" id="CHEBI:16007"/>
        <dbReference type="ChEBI" id="CHEBI:17437"/>
        <dbReference type="ChEBI" id="CHEBI:57856"/>
        <dbReference type="ChEBI" id="CHEBI:59789"/>
        <dbReference type="EC" id="2.1.1.334"/>
    </reaction>
</comment>
<evidence type="ECO:0000256" key="8">
    <source>
        <dbReference type="ARBA" id="ARBA00022692"/>
    </source>
</evidence>
<dbReference type="PANTHER" id="PTHR31040">
    <property type="entry name" value="NURIM"/>
    <property type="match status" value="1"/>
</dbReference>
<evidence type="ECO:0000256" key="12">
    <source>
        <dbReference type="SAM" id="Phobius"/>
    </source>
</evidence>
<keyword evidence="9 12" id="KW-1133">Transmembrane helix</keyword>
<proteinExistence type="inferred from homology"/>
<keyword evidence="6" id="KW-0808">Transferase</keyword>
<dbReference type="NCBIfam" id="NF045656">
    <property type="entry name" value="MeththiolMtaseMddA"/>
    <property type="match status" value="1"/>
</dbReference>
<accession>A0A853ZUG1</accession>
<evidence type="ECO:0000313" key="13">
    <source>
        <dbReference type="EMBL" id="OKA23946.1"/>
    </source>
</evidence>
<evidence type="ECO:0000256" key="11">
    <source>
        <dbReference type="ARBA" id="ARBA00048134"/>
    </source>
</evidence>
<gene>
    <name evidence="13" type="ORF">BOH74_11660</name>
</gene>
<dbReference type="Proteomes" id="UP000185990">
    <property type="component" value="Unassembled WGS sequence"/>
</dbReference>
<organism evidence="13 14">
    <name type="scientific">Pseudomonas versuta</name>
    <dbReference type="NCBI Taxonomy" id="1788301"/>
    <lineage>
        <taxon>Bacteria</taxon>
        <taxon>Pseudomonadati</taxon>
        <taxon>Pseudomonadota</taxon>
        <taxon>Gammaproteobacteria</taxon>
        <taxon>Pseudomonadales</taxon>
        <taxon>Pseudomonadaceae</taxon>
        <taxon>Pseudomonas</taxon>
    </lineage>
</organism>
<evidence type="ECO:0000256" key="6">
    <source>
        <dbReference type="ARBA" id="ARBA00022679"/>
    </source>
</evidence>
<feature type="transmembrane region" description="Helical" evidence="12">
    <location>
        <begin position="59"/>
        <end position="79"/>
    </location>
</feature>
<name>A0A853ZUG1_9PSED</name>
<evidence type="ECO:0000256" key="3">
    <source>
        <dbReference type="ARBA" id="ARBA00010631"/>
    </source>
</evidence>
<comment type="caution">
    <text evidence="13">The sequence shown here is derived from an EMBL/GenBank/DDBJ whole genome shotgun (WGS) entry which is preliminary data.</text>
</comment>
<dbReference type="InterPro" id="IPR054700">
    <property type="entry name" value="MddA"/>
</dbReference>
<dbReference type="GO" id="GO:0032259">
    <property type="term" value="P:methylation"/>
    <property type="evidence" value="ECO:0007669"/>
    <property type="project" value="UniProtKB-KW"/>
</dbReference>
<keyword evidence="7" id="KW-0949">S-adenosyl-L-methionine</keyword>
<feature type="transmembrane region" description="Helical" evidence="12">
    <location>
        <begin position="100"/>
        <end position="118"/>
    </location>
</feature>
<evidence type="ECO:0000256" key="2">
    <source>
        <dbReference type="ARBA" id="ARBA00004141"/>
    </source>
</evidence>
<evidence type="ECO:0000256" key="5">
    <source>
        <dbReference type="ARBA" id="ARBA00022603"/>
    </source>
</evidence>
<comment type="subcellular location">
    <subcellularLocation>
        <location evidence="2">Membrane</location>
        <topology evidence="2">Multi-pass membrane protein</topology>
    </subcellularLocation>
</comment>
<protein>
    <recommendedName>
        <fullName evidence="4">methanethiol S-methyltransferase</fullName>
        <ecNumber evidence="4">2.1.1.334</ecNumber>
    </recommendedName>
</protein>
<evidence type="ECO:0000256" key="7">
    <source>
        <dbReference type="ARBA" id="ARBA00022691"/>
    </source>
</evidence>
<keyword evidence="5" id="KW-0489">Methyltransferase</keyword>
<feature type="transmembrane region" description="Helical" evidence="12">
    <location>
        <begin position="20"/>
        <end position="39"/>
    </location>
</feature>
<dbReference type="GO" id="GO:0008168">
    <property type="term" value="F:methyltransferase activity"/>
    <property type="evidence" value="ECO:0007669"/>
    <property type="project" value="UniProtKB-KW"/>
</dbReference>
<dbReference type="PANTHER" id="PTHR31040:SF1">
    <property type="entry name" value="NURIM"/>
    <property type="match status" value="1"/>
</dbReference>
<dbReference type="EMBL" id="MPJD01000018">
    <property type="protein sequence ID" value="OKA23946.1"/>
    <property type="molecule type" value="Genomic_DNA"/>
</dbReference>
<keyword evidence="10 12" id="KW-0472">Membrane</keyword>
<dbReference type="RefSeq" id="WP_073509667.1">
    <property type="nucleotide sequence ID" value="NZ_MPJD01000018.1"/>
</dbReference>
<evidence type="ECO:0000313" key="14">
    <source>
        <dbReference type="Proteomes" id="UP000185990"/>
    </source>
</evidence>
<comment type="function">
    <text evidence="1">Catalyzes the methylation of methanethiol (MeSH) to yield dimethylsulphide (DMS).</text>
</comment>
<dbReference type="EC" id="2.1.1.334" evidence="4"/>
<comment type="similarity">
    <text evidence="3">Belongs to the nurim family.</text>
</comment>
<dbReference type="GO" id="GO:0016020">
    <property type="term" value="C:membrane"/>
    <property type="evidence" value="ECO:0007669"/>
    <property type="project" value="UniProtKB-SubCell"/>
</dbReference>
<feature type="transmembrane region" description="Helical" evidence="12">
    <location>
        <begin position="138"/>
        <end position="162"/>
    </location>
</feature>
<keyword evidence="8 12" id="KW-0812">Transmembrane</keyword>
<sequence length="262" mass="30079">MLTRTELKSRPLSHPKKIACLLYSLFSYLFFLLTFLYFIGFLGNVGVHKNIDSGSGLTWPWALLVDVLLISLFAIQHSCMARKSFKNWWQNFIPPAIERATYVLASSVVLALMCWWWQPIDIIVWEVKSPVGKGVLSGLFWLGWGILFLATVLISHFELFGVKQAFEALRQQKTVDCTFKTPLLYKVVRHPIYLGFLIAFWATPNMTVGHLVFALTSTLYIVIGTHLEEKDLVELFGEKYRHYQKTVGMLLPFPRRKAGSQD</sequence>
<reference evidence="13 14" key="1">
    <citation type="submission" date="2016-11" db="EMBL/GenBank/DDBJ databases">
        <title>Draft genome of Pseudomonas versuta A4R1.12.</title>
        <authorList>
            <person name="See-Too W.-S."/>
        </authorList>
    </citation>
    <scope>NUCLEOTIDE SEQUENCE [LARGE SCALE GENOMIC DNA]</scope>
    <source>
        <strain evidence="13 14">A4R1.12</strain>
    </source>
</reference>
<evidence type="ECO:0000256" key="10">
    <source>
        <dbReference type="ARBA" id="ARBA00023136"/>
    </source>
</evidence>
<dbReference type="InterPro" id="IPR033580">
    <property type="entry name" value="Nurim-like"/>
</dbReference>
<dbReference type="Gene3D" id="1.20.120.1630">
    <property type="match status" value="1"/>
</dbReference>
<evidence type="ECO:0000256" key="9">
    <source>
        <dbReference type="ARBA" id="ARBA00022989"/>
    </source>
</evidence>